<dbReference type="Pfam" id="PF13855">
    <property type="entry name" value="LRR_8"/>
    <property type="match status" value="1"/>
</dbReference>
<dbReference type="EMBL" id="ADBV01015585">
    <property type="protein sequence ID" value="EJW72704.1"/>
    <property type="molecule type" value="Genomic_DNA"/>
</dbReference>
<proteinExistence type="predicted"/>
<keyword evidence="1" id="KW-0433">Leucine-rich repeat</keyword>
<evidence type="ECO:0008006" key="5">
    <source>
        <dbReference type="Google" id="ProtNLM"/>
    </source>
</evidence>
<dbReference type="GO" id="GO:0005737">
    <property type="term" value="C:cytoplasm"/>
    <property type="evidence" value="ECO:0007669"/>
    <property type="project" value="TreeGrafter"/>
</dbReference>
<dbReference type="InterPro" id="IPR001611">
    <property type="entry name" value="Leu-rich_rpt"/>
</dbReference>
<evidence type="ECO:0000256" key="2">
    <source>
        <dbReference type="ARBA" id="ARBA00022737"/>
    </source>
</evidence>
<dbReference type="SMART" id="SM00369">
    <property type="entry name" value="LRR_TYP"/>
    <property type="match status" value="3"/>
</dbReference>
<dbReference type="SUPFAM" id="SSF52058">
    <property type="entry name" value="L domain-like"/>
    <property type="match status" value="1"/>
</dbReference>
<dbReference type="Proteomes" id="UP000004810">
    <property type="component" value="Unassembled WGS sequence"/>
</dbReference>
<accession>J9EBD9</accession>
<dbReference type="InterPro" id="IPR050216">
    <property type="entry name" value="LRR_domain-containing"/>
</dbReference>
<reference evidence="4" key="1">
    <citation type="submission" date="2012-08" db="EMBL/GenBank/DDBJ databases">
        <title>The Genome Sequence of Wuchereria bancrofti.</title>
        <authorList>
            <person name="Nutman T.B."/>
            <person name="Fink D.L."/>
            <person name="Russ C."/>
            <person name="Young S."/>
            <person name="Zeng Q."/>
            <person name="Koehrsen M."/>
            <person name="Alvarado L."/>
            <person name="Berlin A."/>
            <person name="Chapman S.B."/>
            <person name="Chen Z."/>
            <person name="Freedman E."/>
            <person name="Gellesch M."/>
            <person name="Goldberg J."/>
            <person name="Griggs A."/>
            <person name="Gujja S."/>
            <person name="Heilman E.R."/>
            <person name="Heiman D."/>
            <person name="Hepburn T."/>
            <person name="Howarth C."/>
            <person name="Jen D."/>
            <person name="Larson L."/>
            <person name="Lewis B."/>
            <person name="Mehta T."/>
            <person name="Park D."/>
            <person name="Pearson M."/>
            <person name="Roberts A."/>
            <person name="Saif S."/>
            <person name="Shea T."/>
            <person name="Shenoy N."/>
            <person name="Sisk P."/>
            <person name="Stolte C."/>
            <person name="Sykes S."/>
            <person name="Walk T."/>
            <person name="White J."/>
            <person name="Yandava C."/>
            <person name="Haas B."/>
            <person name="Henn M.R."/>
            <person name="Nusbaum C."/>
            <person name="Birren B."/>
        </authorList>
    </citation>
    <scope>NUCLEOTIDE SEQUENCE [LARGE SCALE GENOMIC DNA]</scope>
    <source>
        <strain evidence="4">NA</strain>
    </source>
</reference>
<gene>
    <name evidence="3" type="ORF">WUBG_16388</name>
</gene>
<evidence type="ECO:0000313" key="4">
    <source>
        <dbReference type="Proteomes" id="UP000004810"/>
    </source>
</evidence>
<feature type="non-terminal residue" evidence="3">
    <location>
        <position position="79"/>
    </location>
</feature>
<protein>
    <recommendedName>
        <fullName evidence="5">Leucine Rich Repeat family protein</fullName>
    </recommendedName>
</protein>
<dbReference type="InterPro" id="IPR003591">
    <property type="entry name" value="Leu-rich_rpt_typical-subtyp"/>
</dbReference>
<dbReference type="Gene3D" id="3.80.10.10">
    <property type="entry name" value="Ribonuclease Inhibitor"/>
    <property type="match status" value="1"/>
</dbReference>
<evidence type="ECO:0000256" key="1">
    <source>
        <dbReference type="ARBA" id="ARBA00022614"/>
    </source>
</evidence>
<organism evidence="3 4">
    <name type="scientific">Wuchereria bancrofti</name>
    <dbReference type="NCBI Taxonomy" id="6293"/>
    <lineage>
        <taxon>Eukaryota</taxon>
        <taxon>Metazoa</taxon>
        <taxon>Ecdysozoa</taxon>
        <taxon>Nematoda</taxon>
        <taxon>Chromadorea</taxon>
        <taxon>Rhabditida</taxon>
        <taxon>Spirurina</taxon>
        <taxon>Spiruromorpha</taxon>
        <taxon>Filarioidea</taxon>
        <taxon>Onchocercidae</taxon>
        <taxon>Wuchereria</taxon>
    </lineage>
</organism>
<keyword evidence="2" id="KW-0677">Repeat</keyword>
<dbReference type="PANTHER" id="PTHR48051:SF54">
    <property type="entry name" value="LEUCINE-RICH REPEAT-CONTAINING PROTEIN"/>
    <property type="match status" value="1"/>
</dbReference>
<dbReference type="InterPro" id="IPR032675">
    <property type="entry name" value="LRR_dom_sf"/>
</dbReference>
<evidence type="ECO:0000313" key="3">
    <source>
        <dbReference type="EMBL" id="EJW72704.1"/>
    </source>
</evidence>
<comment type="caution">
    <text evidence="3">The sequence shown here is derived from an EMBL/GenBank/DDBJ whole genome shotgun (WGS) entry which is preliminary data.</text>
</comment>
<sequence>MGNLQNLIRLGIRYNKLRHLPSGMAFCHKLEEFIVESNQLEALPEGMLTSLPNLKTINLSRNELTVFPSGGPQQFASCV</sequence>
<dbReference type="SMART" id="SM00364">
    <property type="entry name" value="LRR_BAC"/>
    <property type="match status" value="3"/>
</dbReference>
<dbReference type="AlphaFoldDB" id="J9EBD9"/>
<name>J9EBD9_WUCBA</name>
<dbReference type="PANTHER" id="PTHR48051">
    <property type="match status" value="1"/>
</dbReference>